<protein>
    <recommendedName>
        <fullName evidence="2">AraC-type arabinose-binding/dimerisation domain-containing protein</fullName>
    </recommendedName>
</protein>
<dbReference type="STRING" id="4999.A0A1Y1UBN8"/>
<dbReference type="PANTHER" id="PTHR36448">
    <property type="entry name" value="BLR7373 PROTEIN"/>
    <property type="match status" value="1"/>
</dbReference>
<name>A0A1Y1UBN8_9TREE</name>
<organism evidence="3 4">
    <name type="scientific">Kockovaella imperatae</name>
    <dbReference type="NCBI Taxonomy" id="4999"/>
    <lineage>
        <taxon>Eukaryota</taxon>
        <taxon>Fungi</taxon>
        <taxon>Dikarya</taxon>
        <taxon>Basidiomycota</taxon>
        <taxon>Agaricomycotina</taxon>
        <taxon>Tremellomycetes</taxon>
        <taxon>Tremellales</taxon>
        <taxon>Cuniculitremaceae</taxon>
        <taxon>Kockovaella</taxon>
    </lineage>
</organism>
<evidence type="ECO:0000313" key="4">
    <source>
        <dbReference type="Proteomes" id="UP000193218"/>
    </source>
</evidence>
<evidence type="ECO:0000259" key="2">
    <source>
        <dbReference type="Pfam" id="PF02311"/>
    </source>
</evidence>
<dbReference type="InParanoid" id="A0A1Y1UBN8"/>
<dbReference type="InterPro" id="IPR014500">
    <property type="entry name" value="UCP019307_cupin"/>
</dbReference>
<comment type="caution">
    <text evidence="3">The sequence shown here is derived from an EMBL/GenBank/DDBJ whole genome shotgun (WGS) entry which is preliminary data.</text>
</comment>
<dbReference type="GO" id="GO:0006355">
    <property type="term" value="P:regulation of DNA-templated transcription"/>
    <property type="evidence" value="ECO:0007669"/>
    <property type="project" value="InterPro"/>
</dbReference>
<dbReference type="InterPro" id="IPR047121">
    <property type="entry name" value="YjiB-like"/>
</dbReference>
<dbReference type="PIRSF" id="PIRSF019307">
    <property type="entry name" value="UCP019307"/>
    <property type="match status" value="1"/>
</dbReference>
<dbReference type="CDD" id="cd02219">
    <property type="entry name" value="cupin_YjlB-like"/>
    <property type="match status" value="1"/>
</dbReference>
<dbReference type="RefSeq" id="XP_021869160.1">
    <property type="nucleotide sequence ID" value="XM_022013574.1"/>
</dbReference>
<dbReference type="InterPro" id="IPR011051">
    <property type="entry name" value="RmlC_Cupin_sf"/>
</dbReference>
<dbReference type="GeneID" id="33555382"/>
<sequence>MRLTPLSQLNTTRRHIQAHGLIPNTSSCHPLVIYHSAFPPTVTATDIESHLRHIDVVVPAWRYTMYSFDHFHATTHEVLCVYSGQAKLCFGGETNPDRVLINAQKGDVILLPAGVCHRLLEELEKPFMMVGSYPHEKRPDMCYGIETEEESIRKIADLGWFETDPIYGGGSDDN</sequence>
<reference evidence="3 4" key="1">
    <citation type="submission" date="2017-03" db="EMBL/GenBank/DDBJ databases">
        <title>Widespread Adenine N6-methylation of Active Genes in Fungi.</title>
        <authorList>
            <consortium name="DOE Joint Genome Institute"/>
            <person name="Mondo S.J."/>
            <person name="Dannebaum R.O."/>
            <person name="Kuo R.C."/>
            <person name="Louie K.B."/>
            <person name="Bewick A.J."/>
            <person name="Labutti K."/>
            <person name="Haridas S."/>
            <person name="Kuo A."/>
            <person name="Salamov A."/>
            <person name="Ahrendt S.R."/>
            <person name="Lau R."/>
            <person name="Bowen B.P."/>
            <person name="Lipzen A."/>
            <person name="Sullivan W."/>
            <person name="Andreopoulos W.B."/>
            <person name="Clum A."/>
            <person name="Lindquist E."/>
            <person name="Daum C."/>
            <person name="Northen T.R."/>
            <person name="Ramamoorthy G."/>
            <person name="Schmitz R.J."/>
            <person name="Gryganskyi A."/>
            <person name="Culley D."/>
            <person name="Magnuson J."/>
            <person name="James T.Y."/>
            <person name="O'Malley M.A."/>
            <person name="Stajich J.E."/>
            <person name="Spatafora J.W."/>
            <person name="Visel A."/>
            <person name="Grigoriev I.V."/>
        </authorList>
    </citation>
    <scope>NUCLEOTIDE SEQUENCE [LARGE SCALE GENOMIC DNA]</scope>
    <source>
        <strain evidence="3 4">NRRL Y-17943</strain>
    </source>
</reference>
<gene>
    <name evidence="3" type="ORF">BD324DRAFT_582684</name>
</gene>
<dbReference type="InterPro" id="IPR014710">
    <property type="entry name" value="RmlC-like_jellyroll"/>
</dbReference>
<dbReference type="AlphaFoldDB" id="A0A1Y1UBN8"/>
<dbReference type="OrthoDB" id="2446447at2759"/>
<keyword evidence="4" id="KW-1185">Reference proteome</keyword>
<evidence type="ECO:0000313" key="3">
    <source>
        <dbReference type="EMBL" id="ORX34944.1"/>
    </source>
</evidence>
<dbReference type="Pfam" id="PF02311">
    <property type="entry name" value="AraC_binding"/>
    <property type="match status" value="1"/>
</dbReference>
<proteinExistence type="predicted"/>
<dbReference type="Proteomes" id="UP000193218">
    <property type="component" value="Unassembled WGS sequence"/>
</dbReference>
<keyword evidence="1" id="KW-0238">DNA-binding</keyword>
<accession>A0A1Y1UBN8</accession>
<dbReference type="PANTHER" id="PTHR36448:SF3">
    <property type="entry name" value="CUPIN TYPE-2 DOMAIN-CONTAINING PROTEIN"/>
    <property type="match status" value="1"/>
</dbReference>
<feature type="domain" description="AraC-type arabinose-binding/dimerisation" evidence="2">
    <location>
        <begin position="53"/>
        <end position="119"/>
    </location>
</feature>
<dbReference type="Gene3D" id="2.60.120.10">
    <property type="entry name" value="Jelly Rolls"/>
    <property type="match status" value="1"/>
</dbReference>
<evidence type="ECO:0000256" key="1">
    <source>
        <dbReference type="ARBA" id="ARBA00023125"/>
    </source>
</evidence>
<dbReference type="GO" id="GO:0003677">
    <property type="term" value="F:DNA binding"/>
    <property type="evidence" value="ECO:0007669"/>
    <property type="project" value="UniProtKB-KW"/>
</dbReference>
<dbReference type="SUPFAM" id="SSF51182">
    <property type="entry name" value="RmlC-like cupins"/>
    <property type="match status" value="1"/>
</dbReference>
<dbReference type="EMBL" id="NBSH01000012">
    <property type="protein sequence ID" value="ORX34944.1"/>
    <property type="molecule type" value="Genomic_DNA"/>
</dbReference>
<dbReference type="InterPro" id="IPR003313">
    <property type="entry name" value="AraC-bd"/>
</dbReference>